<accession>A0A9W5Z0I7</accession>
<comment type="similarity">
    <text evidence="1">Belongs to the tryptophan dimethylallyltransferase family.</text>
</comment>
<dbReference type="InterPro" id="IPR033964">
    <property type="entry name" value="ABBA"/>
</dbReference>
<evidence type="ECO:0000313" key="4">
    <source>
        <dbReference type="EMBL" id="GKZ27550.1"/>
    </source>
</evidence>
<dbReference type="GO" id="GO:0016765">
    <property type="term" value="F:transferase activity, transferring alkyl or aryl (other than methyl) groups"/>
    <property type="evidence" value="ECO:0007669"/>
    <property type="project" value="InterPro"/>
</dbReference>
<keyword evidence="2" id="KW-0808">Transferase</keyword>
<dbReference type="CDD" id="cd13929">
    <property type="entry name" value="PT-DMATS_CymD"/>
    <property type="match status" value="1"/>
</dbReference>
<sequence length="433" mass="49934">MSASNNEVYQTLSKAFDFPNESQRLWWHSTAPMFAEMLQTANYNVHDQYLHLGVYKKHVVPFLGVYPSNGQERWLSILTRYGTPFELSLNLSNSLVRYTFEPINDITGTDIDPFNSHAIWEPLYQLMNVGKGIDIQYFSHFKRDLTLDPDEASMLQRNGEVRGEIRTQNKLALDLDKGNFIVKAYIYPALKTLATQKPIQELIFKSVHRLAKEYPQIIPSLQMLEDYITSRGSDSTASPRLLSCDLVDPSYSRIKIYMLERMVSLSALKDLWTLGGRRNDISTQAGWEMVRELWDLLQIPSGLRSYPEGYLPLGTRPNELLPTMANYTLLPDHPIPQPQVYFTPFGMSDLAIANALTAFFERRGWVDMAAKYKNSLRAYYPTQELENLNYLHAYISFSYRKNKPYLAVYLQSFETGSWHKENKTPTVNVLLTT</sequence>
<reference evidence="4" key="1">
    <citation type="submission" date="2022-07" db="EMBL/GenBank/DDBJ databases">
        <title>Taxonomy of Aspergillus series Nigri: significant species reduction supported by multi-species coalescent approaches.</title>
        <authorList>
            <person name="Bian C."/>
            <person name="Kusuya Y."/>
            <person name="Sklenar F."/>
            <person name="D'hooge E."/>
            <person name="Yaguchi T."/>
            <person name="Takahashi H."/>
            <person name="Hubka V."/>
        </authorList>
    </citation>
    <scope>NUCLEOTIDE SEQUENCE</scope>
    <source>
        <strain evidence="4">CBS 733.88</strain>
    </source>
</reference>
<feature type="binding site" evidence="3">
    <location>
        <position position="253"/>
    </location>
    <ligand>
        <name>dimethylallyl diphosphate</name>
        <dbReference type="ChEBI" id="CHEBI:57623"/>
    </ligand>
</feature>
<dbReference type="GO" id="GO:0009820">
    <property type="term" value="P:alkaloid metabolic process"/>
    <property type="evidence" value="ECO:0007669"/>
    <property type="project" value="InterPro"/>
</dbReference>
<dbReference type="InterPro" id="IPR017795">
    <property type="entry name" value="ABBA_NscD-like"/>
</dbReference>
<evidence type="ECO:0000313" key="5">
    <source>
        <dbReference type="Proteomes" id="UP001143548"/>
    </source>
</evidence>
<feature type="binding site" evidence="3">
    <location>
        <position position="185"/>
    </location>
    <ligand>
        <name>dimethylallyl diphosphate</name>
        <dbReference type="ChEBI" id="CHEBI:57623"/>
    </ligand>
</feature>
<dbReference type="PANTHER" id="PTHR40627">
    <property type="entry name" value="INDOLE PRENYLTRANSFERASE TDIB-RELATED"/>
    <property type="match status" value="1"/>
</dbReference>
<feature type="binding site" evidence="3">
    <location>
        <position position="257"/>
    </location>
    <ligand>
        <name>dimethylallyl diphosphate</name>
        <dbReference type="ChEBI" id="CHEBI:57623"/>
    </ligand>
</feature>
<dbReference type="NCBIfam" id="TIGR03429">
    <property type="entry name" value="arom_pren_DMATS"/>
    <property type="match status" value="1"/>
</dbReference>
<feature type="binding site" evidence="3">
    <location>
        <position position="405"/>
    </location>
    <ligand>
        <name>dimethylallyl diphosphate</name>
        <dbReference type="ChEBI" id="CHEBI:57623"/>
    </ligand>
</feature>
<dbReference type="PIRSF" id="PIRSF000509">
    <property type="entry name" value="Trp_DMAT"/>
    <property type="match status" value="1"/>
</dbReference>
<feature type="binding site" evidence="3">
    <location>
        <position position="97"/>
    </location>
    <ligand>
        <name>dimethylallyl diphosphate</name>
        <dbReference type="ChEBI" id="CHEBI:57623"/>
    </ligand>
</feature>
<dbReference type="EMBL" id="BROQ01000229">
    <property type="protein sequence ID" value="GKZ27550.1"/>
    <property type="molecule type" value="Genomic_DNA"/>
</dbReference>
<feature type="binding site" evidence="3">
    <location>
        <position position="187"/>
    </location>
    <ligand>
        <name>dimethylallyl diphosphate</name>
        <dbReference type="ChEBI" id="CHEBI:57623"/>
    </ligand>
</feature>
<evidence type="ECO:0000256" key="2">
    <source>
        <dbReference type="ARBA" id="ARBA00022679"/>
    </source>
</evidence>
<dbReference type="Pfam" id="PF11991">
    <property type="entry name" value="Trp_DMAT"/>
    <property type="match status" value="1"/>
</dbReference>
<feature type="binding site" evidence="3">
    <location>
        <position position="339"/>
    </location>
    <ligand>
        <name>dimethylallyl diphosphate</name>
        <dbReference type="ChEBI" id="CHEBI:57623"/>
    </ligand>
</feature>
<dbReference type="Proteomes" id="UP001143548">
    <property type="component" value="Unassembled WGS sequence"/>
</dbReference>
<feature type="binding site" evidence="3">
    <location>
        <position position="183"/>
    </location>
    <ligand>
        <name>dimethylallyl diphosphate</name>
        <dbReference type="ChEBI" id="CHEBI:57623"/>
    </ligand>
</feature>
<comment type="caution">
    <text evidence="4">The sequence shown here is derived from an EMBL/GenBank/DDBJ whole genome shotgun (WGS) entry which is preliminary data.</text>
</comment>
<feature type="binding site" evidence="3">
    <location>
        <begin position="77"/>
        <end position="78"/>
    </location>
    <ligand>
        <name>L-tryptophan</name>
        <dbReference type="ChEBI" id="CHEBI:57912"/>
    </ligand>
</feature>
<dbReference type="PANTHER" id="PTHR40627:SF3">
    <property type="entry name" value="PRENYLTRANSFERASE ASQH2-RELATED"/>
    <property type="match status" value="1"/>
</dbReference>
<gene>
    <name evidence="4" type="ORF">AbraCBS73388_004865</name>
</gene>
<evidence type="ECO:0000256" key="3">
    <source>
        <dbReference type="PIRSR" id="PIRSR000509-1"/>
    </source>
</evidence>
<protein>
    <submittedName>
        <fullName evidence="4">Aromatic prenyltransferase (DMATS family)</fullName>
    </submittedName>
</protein>
<feature type="binding site" evidence="3">
    <location>
        <position position="86"/>
    </location>
    <ligand>
        <name>L-tryptophan</name>
        <dbReference type="ChEBI" id="CHEBI:57912"/>
    </ligand>
</feature>
<organism evidence="4 5">
    <name type="scientific">Aspergillus brasiliensis</name>
    <dbReference type="NCBI Taxonomy" id="319629"/>
    <lineage>
        <taxon>Eukaryota</taxon>
        <taxon>Fungi</taxon>
        <taxon>Dikarya</taxon>
        <taxon>Ascomycota</taxon>
        <taxon>Pezizomycotina</taxon>
        <taxon>Eurotiomycetes</taxon>
        <taxon>Eurotiomycetidae</taxon>
        <taxon>Eurotiales</taxon>
        <taxon>Aspergillaceae</taxon>
        <taxon>Aspergillus</taxon>
        <taxon>Aspergillus subgen. Circumdati</taxon>
    </lineage>
</organism>
<proteinExistence type="inferred from homology"/>
<feature type="binding site" evidence="3">
    <location>
        <position position="240"/>
    </location>
    <ligand>
        <name>L-tryptophan</name>
        <dbReference type="ChEBI" id="CHEBI:57912"/>
    </ligand>
</feature>
<dbReference type="AlphaFoldDB" id="A0A9W5Z0I7"/>
<dbReference type="InterPro" id="IPR012148">
    <property type="entry name" value="ABBA_DMATS-like"/>
</dbReference>
<feature type="binding site" evidence="3">
    <location>
        <position position="255"/>
    </location>
    <ligand>
        <name>dimethylallyl diphosphate</name>
        <dbReference type="ChEBI" id="CHEBI:57623"/>
    </ligand>
</feature>
<name>A0A9W5Z0I7_9EURO</name>
<feature type="binding site" evidence="3">
    <location>
        <position position="341"/>
    </location>
    <ligand>
        <name>dimethylallyl diphosphate</name>
        <dbReference type="ChEBI" id="CHEBI:57623"/>
    </ligand>
</feature>
<feature type="binding site" evidence="3">
    <location>
        <position position="409"/>
    </location>
    <ligand>
        <name>dimethylallyl diphosphate</name>
        <dbReference type="ChEBI" id="CHEBI:57623"/>
    </ligand>
</feature>
<dbReference type="SFLD" id="SFLDS00036">
    <property type="entry name" value="Aromatic_Prenyltransferase"/>
    <property type="match status" value="1"/>
</dbReference>
<dbReference type="SFLD" id="SFLDG01162">
    <property type="entry name" value="I"/>
    <property type="match status" value="1"/>
</dbReference>
<evidence type="ECO:0000256" key="1">
    <source>
        <dbReference type="ARBA" id="ARBA00010209"/>
    </source>
</evidence>